<dbReference type="GeneID" id="24820314"/>
<dbReference type="RefSeq" id="WP_048116097.1">
    <property type="nucleotide sequence ID" value="NZ_CP011070.1"/>
</dbReference>
<dbReference type="GO" id="GO:0015087">
    <property type="term" value="F:cobalt ion transmembrane transporter activity"/>
    <property type="evidence" value="ECO:0007669"/>
    <property type="project" value="UniProtKB-UniRule"/>
</dbReference>
<proteinExistence type="inferred from homology"/>
<accession>A0A0D5C269</accession>
<dbReference type="EMBL" id="CP011070">
    <property type="protein sequence ID" value="AJW70796.1"/>
    <property type="molecule type" value="Genomic_DNA"/>
</dbReference>
<dbReference type="GO" id="GO:0005886">
    <property type="term" value="C:plasma membrane"/>
    <property type="evidence" value="ECO:0007669"/>
    <property type="project" value="UniProtKB-SubCell"/>
</dbReference>
<keyword evidence="10" id="KW-1185">Reference proteome</keyword>
<protein>
    <recommendedName>
        <fullName evidence="8">Magnesium transport protein CorA</fullName>
    </recommendedName>
</protein>
<comment type="similarity">
    <text evidence="2 8">Belongs to the CorA metal ion transporter (MIT) (TC 1.A.35) family.</text>
</comment>
<evidence type="ECO:0000313" key="10">
    <source>
        <dbReference type="Proteomes" id="UP000032408"/>
    </source>
</evidence>
<evidence type="ECO:0000313" key="9">
    <source>
        <dbReference type="EMBL" id="AJW70796.1"/>
    </source>
</evidence>
<name>A0A0D5C269_9ARCH</name>
<keyword evidence="4 8" id="KW-1003">Cell membrane</keyword>
<sequence length="548" mass="62008">MREKIGIIVNRLVYGFTFAFLYQIVIGIATSLLSLPLTGNIQDLISGVEQIDSQQGPWLVAWWIISTIIITVMALMIIRYKKYLSPYKGEKNIEVPPRITIVTAIIIGALISFLFFLLDSVIGLFAKAGTATDVEAIYQAAIVGDFTPLGISIIFSIIAGFIIVGVAGKTSKVKEITKDIGLQDITKISKILNKTATQKVSLVDTIGQSPGALIHVGQQRVENTRIDMIEYDNQEIIEKSDVKIEECLESKDKPNVSWINVIGIHDPKIIEAFGNSFEIHPLHQANIMNTELRPSIEVSDKYIMVMLKMPHYISETGKLELEQISIIIAKDHVVTFQEIEADFFDQIRKRIRNKTGTIRNQKSDYLAYAIIDAIIDSYFLVIEKIGDITEELEEELMKNPTAETMQTIQTLKRRMISLRKSIWPAREIVDFLGRDSTILISDNTRTYLRDVYNHVIQVIDTIEGLRDVIGGMLDTYLSSVSNRMNEVMKTLTIIAAIFIPITFIAGIYGTNFIYVPELQWEYSYFAMLTAMAIITGIMIAWFKRKKWL</sequence>
<feature type="transmembrane region" description="Helical" evidence="8">
    <location>
        <begin position="12"/>
        <end position="37"/>
    </location>
</feature>
<keyword evidence="3 8" id="KW-0813">Transport</keyword>
<reference evidence="10" key="1">
    <citation type="submission" date="2015-03" db="EMBL/GenBank/DDBJ databases">
        <title>Characterization of two novel Thaumarchaeota isolated from the Northern Adriatic Sea.</title>
        <authorList>
            <person name="Bayer B."/>
            <person name="Vojvoda J."/>
            <person name="Offre P."/>
            <person name="Srivastava A."/>
            <person name="Elisabeth N."/>
            <person name="Garcia J.A.L."/>
            <person name="Schleper C."/>
            <person name="Herndl G.J."/>
        </authorList>
    </citation>
    <scope>NUCLEOTIDE SEQUENCE [LARGE SCALE GENOMIC DNA]</scope>
    <source>
        <strain evidence="10">NF5</strain>
    </source>
</reference>
<dbReference type="AlphaFoldDB" id="A0A0D5C269"/>
<reference evidence="9 10" key="2">
    <citation type="journal article" date="2016" name="ISME J.">
        <title>Physiological and genomic characterization of two novel marine thaumarchaeal strains indicates niche differentiation.</title>
        <authorList>
            <person name="Bayer B."/>
            <person name="Vojvoda J."/>
            <person name="Offre P."/>
            <person name="Alves R.J."/>
            <person name="Elisabeth N.H."/>
            <person name="Garcia J.A."/>
            <person name="Volland J.M."/>
            <person name="Srivastava A."/>
            <person name="Schleper C."/>
            <person name="Herndl G.J."/>
        </authorList>
    </citation>
    <scope>NUCLEOTIDE SEQUENCE [LARGE SCALE GENOMIC DNA]</scope>
    <source>
        <strain evidence="9 10">NF5</strain>
    </source>
</reference>
<evidence type="ECO:0000256" key="7">
    <source>
        <dbReference type="ARBA" id="ARBA00023136"/>
    </source>
</evidence>
<dbReference type="SUPFAM" id="SSF143865">
    <property type="entry name" value="CorA soluble domain-like"/>
    <property type="match status" value="1"/>
</dbReference>
<evidence type="ECO:0000256" key="1">
    <source>
        <dbReference type="ARBA" id="ARBA00004651"/>
    </source>
</evidence>
<comment type="function">
    <text evidence="8">Mediates influx of magnesium ions.</text>
</comment>
<feature type="transmembrane region" description="Helical" evidence="8">
    <location>
        <begin position="99"/>
        <end position="126"/>
    </location>
</feature>
<dbReference type="InterPro" id="IPR045861">
    <property type="entry name" value="CorA_cytoplasmic_dom"/>
</dbReference>
<feature type="transmembrane region" description="Helical" evidence="8">
    <location>
        <begin position="57"/>
        <end position="78"/>
    </location>
</feature>
<dbReference type="OrthoDB" id="28779at2157"/>
<dbReference type="NCBIfam" id="TIGR00383">
    <property type="entry name" value="corA"/>
    <property type="match status" value="1"/>
</dbReference>
<dbReference type="InterPro" id="IPR045863">
    <property type="entry name" value="CorA_TM1_TM2"/>
</dbReference>
<dbReference type="GO" id="GO:0000287">
    <property type="term" value="F:magnesium ion binding"/>
    <property type="evidence" value="ECO:0007669"/>
    <property type="project" value="TreeGrafter"/>
</dbReference>
<gene>
    <name evidence="8" type="primary">corA</name>
    <name evidence="9" type="ORF">NADRNF5_1106</name>
</gene>
<evidence type="ECO:0000256" key="4">
    <source>
        <dbReference type="ARBA" id="ARBA00022475"/>
    </source>
</evidence>
<dbReference type="GO" id="GO:0015095">
    <property type="term" value="F:magnesium ion transmembrane transporter activity"/>
    <property type="evidence" value="ECO:0007669"/>
    <property type="project" value="UniProtKB-UniRule"/>
</dbReference>
<dbReference type="InterPro" id="IPR002523">
    <property type="entry name" value="MgTranspt_CorA/ZnTranspt_ZntB"/>
</dbReference>
<comment type="subcellular location">
    <subcellularLocation>
        <location evidence="1">Cell membrane</location>
        <topology evidence="1">Multi-pass membrane protein</topology>
    </subcellularLocation>
    <subcellularLocation>
        <location evidence="8">Membrane</location>
        <topology evidence="8">Multi-pass membrane protein</topology>
    </subcellularLocation>
</comment>
<dbReference type="STRING" id="1580092.NADRNF5_1106"/>
<keyword evidence="5 8" id="KW-0812">Transmembrane</keyword>
<evidence type="ECO:0000256" key="8">
    <source>
        <dbReference type="RuleBase" id="RU362010"/>
    </source>
</evidence>
<evidence type="ECO:0000256" key="3">
    <source>
        <dbReference type="ARBA" id="ARBA00022448"/>
    </source>
</evidence>
<dbReference type="Pfam" id="PF01544">
    <property type="entry name" value="CorA"/>
    <property type="match status" value="1"/>
</dbReference>
<dbReference type="Gene3D" id="3.30.460.20">
    <property type="entry name" value="CorA soluble domain-like"/>
    <property type="match status" value="1"/>
</dbReference>
<dbReference type="CDD" id="cd12828">
    <property type="entry name" value="TmCorA-like_1"/>
    <property type="match status" value="1"/>
</dbReference>
<keyword evidence="8" id="KW-0406">Ion transport</keyword>
<dbReference type="Gene3D" id="1.20.58.340">
    <property type="entry name" value="Magnesium transport protein CorA, transmembrane region"/>
    <property type="match status" value="2"/>
</dbReference>
<evidence type="ECO:0000256" key="2">
    <source>
        <dbReference type="ARBA" id="ARBA00009765"/>
    </source>
</evidence>
<dbReference type="InterPro" id="IPR004488">
    <property type="entry name" value="Mg/Co-transport_prot_CorA"/>
</dbReference>
<feature type="transmembrane region" description="Helical" evidence="8">
    <location>
        <begin position="491"/>
        <end position="510"/>
    </location>
</feature>
<keyword evidence="7 8" id="KW-0472">Membrane</keyword>
<dbReference type="SUPFAM" id="SSF144083">
    <property type="entry name" value="Magnesium transport protein CorA, transmembrane region"/>
    <property type="match status" value="1"/>
</dbReference>
<organism evidence="9 10">
    <name type="scientific">Nitrosopumilus adriaticus</name>
    <dbReference type="NCBI Taxonomy" id="1580092"/>
    <lineage>
        <taxon>Archaea</taxon>
        <taxon>Nitrososphaerota</taxon>
        <taxon>Nitrososphaeria</taxon>
        <taxon>Nitrosopumilales</taxon>
        <taxon>Nitrosopumilaceae</taxon>
        <taxon>Nitrosopumilus</taxon>
    </lineage>
</organism>
<dbReference type="GO" id="GO:0050897">
    <property type="term" value="F:cobalt ion binding"/>
    <property type="evidence" value="ECO:0007669"/>
    <property type="project" value="TreeGrafter"/>
</dbReference>
<feature type="transmembrane region" description="Helical" evidence="8">
    <location>
        <begin position="522"/>
        <end position="542"/>
    </location>
</feature>
<dbReference type="PANTHER" id="PTHR46494:SF1">
    <property type="entry name" value="CORA FAMILY METAL ION TRANSPORTER (EUROFUNG)"/>
    <property type="match status" value="1"/>
</dbReference>
<dbReference type="KEGG" id="nin:NADRNF5_1106"/>
<evidence type="ECO:0000256" key="6">
    <source>
        <dbReference type="ARBA" id="ARBA00022989"/>
    </source>
</evidence>
<dbReference type="HOGENOM" id="CLU_036780_0_0_2"/>
<evidence type="ECO:0000256" key="5">
    <source>
        <dbReference type="ARBA" id="ARBA00022692"/>
    </source>
</evidence>
<comment type="caution">
    <text evidence="8">Lacks conserved residue(s) required for the propagation of feature annotation.</text>
</comment>
<keyword evidence="8" id="KW-0460">Magnesium</keyword>
<keyword evidence="6 8" id="KW-1133">Transmembrane helix</keyword>
<dbReference type="FunFam" id="1.20.58.340:FF:000012">
    <property type="entry name" value="Magnesium transport protein CorA"/>
    <property type="match status" value="1"/>
</dbReference>
<dbReference type="Proteomes" id="UP000032408">
    <property type="component" value="Chromosome"/>
</dbReference>
<dbReference type="PANTHER" id="PTHR46494">
    <property type="entry name" value="CORA FAMILY METAL ION TRANSPORTER (EUROFUNG)"/>
    <property type="match status" value="1"/>
</dbReference>
<feature type="transmembrane region" description="Helical" evidence="8">
    <location>
        <begin position="146"/>
        <end position="168"/>
    </location>
</feature>